<dbReference type="EMBL" id="JAUSVX010000008">
    <property type="protein sequence ID" value="MDQ0471102.1"/>
    <property type="molecule type" value="Genomic_DNA"/>
</dbReference>
<sequence>MRLACLSLSILLAFAAPAFAAPREIQVDEESLGKVTVLAPAEEPQIWVALLSDKDGITAEYRAKAEKLVAAGAAVALIDTPKLIDGLAKGDEVDCHYAFGDIEDTARASQRALGMKVWRWPTLLGLGEMGGTLTYLAVAQAPENTAAGGVSLGFSTQFASKLVICDGAVGTKVHDGLWNYAPMVDLPARWTYVAADKPDAAVQAFLDASKKNTAALAVPGDDEARFDAALKAALEIGAPPQEELGDLPLEELPTDGPPIGLAVLLSGDGGWRDIDKSIAEILQQEGVAVVGVDSLRYFWSTKEPDVVASDIGRIIAHYTKIWGAKRVAVMGYSLGADVIPFAWQKFSPALKKQINLVALLGLEPTADFEISVSGWLGVASSSDIDLKPYLPSLPMEKTMCFYGEDEVADNETACVFPEMAKATIVKRPGGHHFDGNYEPVARMILERLKK</sequence>
<dbReference type="RefSeq" id="WP_307275724.1">
    <property type="nucleotide sequence ID" value="NZ_JAUSVX010000008.1"/>
</dbReference>
<dbReference type="Gene3D" id="3.40.50.1820">
    <property type="entry name" value="alpha/beta hydrolase"/>
    <property type="match status" value="1"/>
</dbReference>
<proteinExistence type="predicted"/>
<dbReference type="InterPro" id="IPR011225">
    <property type="entry name" value="IV_sec_VirJ"/>
</dbReference>
<dbReference type="InterPro" id="IPR010333">
    <property type="entry name" value="VirJ"/>
</dbReference>
<keyword evidence="1" id="KW-0732">Signal</keyword>
<evidence type="ECO:0000256" key="1">
    <source>
        <dbReference type="SAM" id="SignalP"/>
    </source>
</evidence>
<evidence type="ECO:0000313" key="4">
    <source>
        <dbReference type="Proteomes" id="UP001242480"/>
    </source>
</evidence>
<gene>
    <name evidence="3" type="ORF">QO011_004125</name>
</gene>
<dbReference type="Proteomes" id="UP001242480">
    <property type="component" value="Unassembled WGS sequence"/>
</dbReference>
<evidence type="ECO:0000313" key="3">
    <source>
        <dbReference type="EMBL" id="MDQ0471102.1"/>
    </source>
</evidence>
<feature type="chain" id="PRO_5045607935" evidence="1">
    <location>
        <begin position="21"/>
        <end position="450"/>
    </location>
</feature>
<comment type="caution">
    <text evidence="3">The sequence shown here is derived from an EMBL/GenBank/DDBJ whole genome shotgun (WGS) entry which is preliminary data.</text>
</comment>
<keyword evidence="4" id="KW-1185">Reference proteome</keyword>
<feature type="domain" description="Bacterial virulence" evidence="2">
    <location>
        <begin position="261"/>
        <end position="449"/>
    </location>
</feature>
<name>A0ABU0JA09_9HYPH</name>
<dbReference type="PIRSF" id="PIRSF029063">
    <property type="entry name" value="IV_sec_VirJ"/>
    <property type="match status" value="1"/>
</dbReference>
<reference evidence="3 4" key="1">
    <citation type="submission" date="2023-07" db="EMBL/GenBank/DDBJ databases">
        <title>Genomic Encyclopedia of Type Strains, Phase IV (KMG-IV): sequencing the most valuable type-strain genomes for metagenomic binning, comparative biology and taxonomic classification.</title>
        <authorList>
            <person name="Goeker M."/>
        </authorList>
    </citation>
    <scope>NUCLEOTIDE SEQUENCE [LARGE SCALE GENOMIC DNA]</scope>
    <source>
        <strain evidence="3 4">DSM 19619</strain>
    </source>
</reference>
<feature type="signal peptide" evidence="1">
    <location>
        <begin position="1"/>
        <end position="20"/>
    </location>
</feature>
<dbReference type="InterPro" id="IPR029058">
    <property type="entry name" value="AB_hydrolase_fold"/>
</dbReference>
<organism evidence="3 4">
    <name type="scientific">Labrys wisconsinensis</name>
    <dbReference type="NCBI Taxonomy" id="425677"/>
    <lineage>
        <taxon>Bacteria</taxon>
        <taxon>Pseudomonadati</taxon>
        <taxon>Pseudomonadota</taxon>
        <taxon>Alphaproteobacteria</taxon>
        <taxon>Hyphomicrobiales</taxon>
        <taxon>Xanthobacteraceae</taxon>
        <taxon>Labrys</taxon>
    </lineage>
</organism>
<dbReference type="SUPFAM" id="SSF53474">
    <property type="entry name" value="alpha/beta-Hydrolases"/>
    <property type="match status" value="1"/>
</dbReference>
<accession>A0ABU0JA09</accession>
<evidence type="ECO:0000259" key="2">
    <source>
        <dbReference type="Pfam" id="PF06057"/>
    </source>
</evidence>
<protein>
    <submittedName>
        <fullName evidence="3">Type IV secretory pathway VirJ component</fullName>
    </submittedName>
</protein>
<dbReference type="Pfam" id="PF06057">
    <property type="entry name" value="VirJ"/>
    <property type="match status" value="1"/>
</dbReference>